<accession>A0A7W6JAW2</accession>
<dbReference type="EMBL" id="JACIDM010000001">
    <property type="protein sequence ID" value="MBB4081712.1"/>
    <property type="molecule type" value="Genomic_DNA"/>
</dbReference>
<evidence type="ECO:0000256" key="8">
    <source>
        <dbReference type="SAM" id="MobiDB-lite"/>
    </source>
</evidence>
<evidence type="ECO:0000259" key="11">
    <source>
        <dbReference type="Pfam" id="PF14905"/>
    </source>
</evidence>
<dbReference type="InterPro" id="IPR037066">
    <property type="entry name" value="Plug_dom_sf"/>
</dbReference>
<organism evidence="12 13">
    <name type="scientific">Brevundimonas lenta</name>
    <dbReference type="NCBI Taxonomy" id="424796"/>
    <lineage>
        <taxon>Bacteria</taxon>
        <taxon>Pseudomonadati</taxon>
        <taxon>Pseudomonadota</taxon>
        <taxon>Alphaproteobacteria</taxon>
        <taxon>Caulobacterales</taxon>
        <taxon>Caulobacteraceae</taxon>
        <taxon>Brevundimonas</taxon>
    </lineage>
</organism>
<evidence type="ECO:0000256" key="7">
    <source>
        <dbReference type="ARBA" id="ARBA00023237"/>
    </source>
</evidence>
<dbReference type="InterPro" id="IPR041700">
    <property type="entry name" value="OMP_b-brl_3"/>
</dbReference>
<evidence type="ECO:0000256" key="3">
    <source>
        <dbReference type="ARBA" id="ARBA00022452"/>
    </source>
</evidence>
<dbReference type="Pfam" id="PF07715">
    <property type="entry name" value="Plug"/>
    <property type="match status" value="1"/>
</dbReference>
<sequence length="744" mass="80999">MPNLKLILLAGVALTLPAGAAAAQTQPAPTQPPAQPARPAGTEEAPAALEEVVVQSRATDIRTSIDSTSYSLKDDLQAQTGTLADALRNVPSVDVDPQGNVSLRGDGNVTILVDGRPSGVFSGESRAQAVLSLPADQYSRIEVMTNPSAAYSPEGSGGVINLISKPNAAKAGAVSTGSVRANVGGGGRWNLGLNGSTTRGDLTLSGDVGTRHDLARQTFDRVREQLNPVTGDLISTTHQTQDVDGDSDVHFGRLNAEYRLTEQVQLTGEIRGNLIDTGGRGLEVYDTTDAAGAPVSLYTRDGGFGFEGDNLGATARILRRFGGEQGHDWTTELRVDRNRGHFSMDSAYDYDLPVAPAAFETIDNRNRLILTGFSSAYVRPMPDAGKLRTGYELEIRDSAFDNAASRGPSPDALVPDPFVTNRFEVFQQVHAGYITYERPWGDLSAQFGLRLEYADVEMNQVTTDILTSQHYFRAYPTLHVSYQLTEAELVRGSYSRRIQRPVPFLLNPFTSYQDPLNLRSGNPDLEPQETDAFELMWQKRAGQTFYQATAYYRDTQKAFTEVATDIGGGVLLTRPENLGSRRDYGVEVVANGKLHETLRYNASLNLFRQEIDAAGIPGGQDRSGTVITGRATLNWQPTPEDFVQLSGLYQGDQLLAQGEREAGGMLNLGYRRKLSETLAFQLTVRDLLDDFGDVTTYDTPTFTDRTERTFGGRAWYVGLTYSFGGGPRRQQDPQFDFSAPQTGG</sequence>
<evidence type="ECO:0000313" key="13">
    <source>
        <dbReference type="Proteomes" id="UP000529946"/>
    </source>
</evidence>
<keyword evidence="12" id="KW-0675">Receptor</keyword>
<keyword evidence="6" id="KW-0472">Membrane</keyword>
<feature type="signal peptide" evidence="9">
    <location>
        <begin position="1"/>
        <end position="23"/>
    </location>
</feature>
<evidence type="ECO:0000256" key="6">
    <source>
        <dbReference type="ARBA" id="ARBA00023136"/>
    </source>
</evidence>
<proteinExistence type="predicted"/>
<dbReference type="RefSeq" id="WP_183202656.1">
    <property type="nucleotide sequence ID" value="NZ_BAAAER010000002.1"/>
</dbReference>
<comment type="subcellular location">
    <subcellularLocation>
        <location evidence="1">Cell outer membrane</location>
        <topology evidence="1">Multi-pass membrane protein</topology>
    </subcellularLocation>
</comment>
<feature type="region of interest" description="Disordered" evidence="8">
    <location>
        <begin position="725"/>
        <end position="744"/>
    </location>
</feature>
<feature type="domain" description="TonB-dependent receptor plug" evidence="10">
    <location>
        <begin position="67"/>
        <end position="159"/>
    </location>
</feature>
<feature type="region of interest" description="Disordered" evidence="8">
    <location>
        <begin position="23"/>
        <end position="45"/>
    </location>
</feature>
<dbReference type="GO" id="GO:0009279">
    <property type="term" value="C:cell outer membrane"/>
    <property type="evidence" value="ECO:0007669"/>
    <property type="project" value="UniProtKB-SubCell"/>
</dbReference>
<keyword evidence="13" id="KW-1185">Reference proteome</keyword>
<comment type="caution">
    <text evidence="12">The sequence shown here is derived from an EMBL/GenBank/DDBJ whole genome shotgun (WGS) entry which is preliminary data.</text>
</comment>
<reference evidence="12 13" key="1">
    <citation type="submission" date="2020-08" db="EMBL/GenBank/DDBJ databases">
        <title>Genomic Encyclopedia of Type Strains, Phase IV (KMG-IV): sequencing the most valuable type-strain genomes for metagenomic binning, comparative biology and taxonomic classification.</title>
        <authorList>
            <person name="Goeker M."/>
        </authorList>
    </citation>
    <scope>NUCLEOTIDE SEQUENCE [LARGE SCALE GENOMIC DNA]</scope>
    <source>
        <strain evidence="12 13">DSM 23960</strain>
    </source>
</reference>
<evidence type="ECO:0000259" key="10">
    <source>
        <dbReference type="Pfam" id="PF07715"/>
    </source>
</evidence>
<dbReference type="InterPro" id="IPR012910">
    <property type="entry name" value="Plug_dom"/>
</dbReference>
<dbReference type="PANTHER" id="PTHR30069:SF29">
    <property type="entry name" value="HEMOGLOBIN AND HEMOGLOBIN-HAPTOGLOBIN-BINDING PROTEIN 1-RELATED"/>
    <property type="match status" value="1"/>
</dbReference>
<dbReference type="InterPro" id="IPR036942">
    <property type="entry name" value="Beta-barrel_TonB_sf"/>
</dbReference>
<keyword evidence="5 9" id="KW-0732">Signal</keyword>
<protein>
    <submittedName>
        <fullName evidence="12">Outer membrane receptor protein involved in Fe transport</fullName>
    </submittedName>
</protein>
<feature type="chain" id="PRO_5031033602" evidence="9">
    <location>
        <begin position="24"/>
        <end position="744"/>
    </location>
</feature>
<evidence type="ECO:0000256" key="1">
    <source>
        <dbReference type="ARBA" id="ARBA00004571"/>
    </source>
</evidence>
<keyword evidence="4" id="KW-0812">Transmembrane</keyword>
<evidence type="ECO:0000256" key="9">
    <source>
        <dbReference type="SAM" id="SignalP"/>
    </source>
</evidence>
<gene>
    <name evidence="12" type="ORF">GGR12_000551</name>
</gene>
<dbReference type="Gene3D" id="2.40.170.20">
    <property type="entry name" value="TonB-dependent receptor, beta-barrel domain"/>
    <property type="match status" value="1"/>
</dbReference>
<evidence type="ECO:0000313" key="12">
    <source>
        <dbReference type="EMBL" id="MBB4081712.1"/>
    </source>
</evidence>
<dbReference type="Gene3D" id="2.170.130.10">
    <property type="entry name" value="TonB-dependent receptor, plug domain"/>
    <property type="match status" value="1"/>
</dbReference>
<evidence type="ECO:0000256" key="2">
    <source>
        <dbReference type="ARBA" id="ARBA00022448"/>
    </source>
</evidence>
<evidence type="ECO:0000256" key="4">
    <source>
        <dbReference type="ARBA" id="ARBA00022692"/>
    </source>
</evidence>
<name>A0A7W6JAW2_9CAUL</name>
<keyword evidence="7" id="KW-0998">Cell outer membrane</keyword>
<dbReference type="PANTHER" id="PTHR30069">
    <property type="entry name" value="TONB-DEPENDENT OUTER MEMBRANE RECEPTOR"/>
    <property type="match status" value="1"/>
</dbReference>
<dbReference type="GO" id="GO:0015344">
    <property type="term" value="F:siderophore uptake transmembrane transporter activity"/>
    <property type="evidence" value="ECO:0007669"/>
    <property type="project" value="TreeGrafter"/>
</dbReference>
<dbReference type="AlphaFoldDB" id="A0A7W6JAW2"/>
<dbReference type="Proteomes" id="UP000529946">
    <property type="component" value="Unassembled WGS sequence"/>
</dbReference>
<keyword evidence="3" id="KW-1134">Transmembrane beta strand</keyword>
<feature type="domain" description="Outer membrane protein beta-barrel" evidence="11">
    <location>
        <begin position="325"/>
        <end position="721"/>
    </location>
</feature>
<dbReference type="GO" id="GO:0044718">
    <property type="term" value="P:siderophore transmembrane transport"/>
    <property type="evidence" value="ECO:0007669"/>
    <property type="project" value="TreeGrafter"/>
</dbReference>
<dbReference type="InterPro" id="IPR039426">
    <property type="entry name" value="TonB-dep_rcpt-like"/>
</dbReference>
<dbReference type="Pfam" id="PF14905">
    <property type="entry name" value="OMP_b-brl_3"/>
    <property type="match status" value="1"/>
</dbReference>
<evidence type="ECO:0000256" key="5">
    <source>
        <dbReference type="ARBA" id="ARBA00022729"/>
    </source>
</evidence>
<keyword evidence="2" id="KW-0813">Transport</keyword>
<dbReference type="SUPFAM" id="SSF56935">
    <property type="entry name" value="Porins"/>
    <property type="match status" value="1"/>
</dbReference>